<dbReference type="Gene3D" id="2.40.128.490">
    <property type="entry name" value="Uncharacterised protein PF14869, DUF4488"/>
    <property type="match status" value="1"/>
</dbReference>
<name>A0A069STX4_PHOVU</name>
<proteinExistence type="predicted"/>
<evidence type="ECO:0000313" key="4">
    <source>
        <dbReference type="Proteomes" id="UP000027661"/>
    </source>
</evidence>
<dbReference type="RefSeq" id="WP_005839187.1">
    <property type="nucleotide sequence ID" value="NZ_JNHM01000013.1"/>
</dbReference>
<evidence type="ECO:0000259" key="2">
    <source>
        <dbReference type="Pfam" id="PF14869"/>
    </source>
</evidence>
<dbReference type="GeneID" id="5302595"/>
<dbReference type="Pfam" id="PF14869">
    <property type="entry name" value="DUF4488"/>
    <property type="match status" value="1"/>
</dbReference>
<feature type="domain" description="DUF4488" evidence="2">
    <location>
        <begin position="33"/>
        <end position="160"/>
    </location>
</feature>
<protein>
    <recommendedName>
        <fullName evidence="2">DUF4488 domain-containing protein</fullName>
    </recommendedName>
</protein>
<keyword evidence="1" id="KW-0732">Signal</keyword>
<comment type="caution">
    <text evidence="3">The sequence shown here is derived from an EMBL/GenBank/DDBJ whole genome shotgun (WGS) entry which is preliminary data.</text>
</comment>
<dbReference type="InterPro" id="IPR027991">
    <property type="entry name" value="DUF4488"/>
</dbReference>
<dbReference type="AlphaFoldDB" id="A0A069STX4"/>
<evidence type="ECO:0000313" key="3">
    <source>
        <dbReference type="EMBL" id="KDS55269.1"/>
    </source>
</evidence>
<reference evidence="3 4" key="1">
    <citation type="submission" date="2014-04" db="EMBL/GenBank/DDBJ databases">
        <authorList>
            <person name="Sears C."/>
            <person name="Carroll K."/>
            <person name="Sack B.R."/>
            <person name="Qadri F."/>
            <person name="Myers L.L."/>
            <person name="Chung G.-T."/>
            <person name="Escheverria P."/>
            <person name="Fraser C.M."/>
            <person name="Sadzewicz L."/>
            <person name="Shefchek K.A."/>
            <person name="Tallon L."/>
            <person name="Das S.P."/>
            <person name="Daugherty S."/>
            <person name="Mongodin E.F."/>
        </authorList>
    </citation>
    <scope>NUCLEOTIDE SEQUENCE [LARGE SCALE GENOMIC DNA]</scope>
    <source>
        <strain evidence="3 4">3975 RP4</strain>
    </source>
</reference>
<accession>A0A069STX4</accession>
<feature type="signal peptide" evidence="1">
    <location>
        <begin position="1"/>
        <end position="23"/>
    </location>
</feature>
<dbReference type="PATRIC" id="fig|1339352.3.peg.1231"/>
<evidence type="ECO:0000256" key="1">
    <source>
        <dbReference type="SAM" id="SignalP"/>
    </source>
</evidence>
<gene>
    <name evidence="3" type="ORF">M099_1269</name>
</gene>
<feature type="chain" id="PRO_5001669491" description="DUF4488 domain-containing protein" evidence="1">
    <location>
        <begin position="24"/>
        <end position="164"/>
    </location>
</feature>
<dbReference type="DNASU" id="5302595"/>
<dbReference type="EMBL" id="JNHM01000013">
    <property type="protein sequence ID" value="KDS55269.1"/>
    <property type="molecule type" value="Genomic_DNA"/>
</dbReference>
<dbReference type="Proteomes" id="UP000027661">
    <property type="component" value="Unassembled WGS sequence"/>
</dbReference>
<sequence>MKRKKLFLLMIAFLLIGTSRVVGQEKSDAAPVNLKGIWQMCFYVSGTPQVPGELKPSNSFKILSDDGKFTNMTMIPNHGAIIIGSGTYRQTAPNAYTEHVEKNLHLPQLVGVDNILEFEMKGGDVMVLKFFVKTDKDGNEINSWYYETWKRVKMPPVYPKDLVR</sequence>
<organism evidence="3 4">
    <name type="scientific">Phocaeicola vulgatus str. 3975 RP4</name>
    <dbReference type="NCBI Taxonomy" id="1339352"/>
    <lineage>
        <taxon>Bacteria</taxon>
        <taxon>Pseudomonadati</taxon>
        <taxon>Bacteroidota</taxon>
        <taxon>Bacteroidia</taxon>
        <taxon>Bacteroidales</taxon>
        <taxon>Bacteroidaceae</taxon>
        <taxon>Phocaeicola</taxon>
    </lineage>
</organism>